<feature type="region of interest" description="Disordered" evidence="1">
    <location>
        <begin position="95"/>
        <end position="125"/>
    </location>
</feature>
<gene>
    <name evidence="2" type="ORF">BDU57DRAFT_61865</name>
</gene>
<keyword evidence="3" id="KW-1185">Reference proteome</keyword>
<evidence type="ECO:0000313" key="2">
    <source>
        <dbReference type="EMBL" id="KAF1921775.1"/>
    </source>
</evidence>
<reference evidence="2" key="1">
    <citation type="journal article" date="2020" name="Stud. Mycol.">
        <title>101 Dothideomycetes genomes: a test case for predicting lifestyles and emergence of pathogens.</title>
        <authorList>
            <person name="Haridas S."/>
            <person name="Albert R."/>
            <person name="Binder M."/>
            <person name="Bloem J."/>
            <person name="Labutti K."/>
            <person name="Salamov A."/>
            <person name="Andreopoulos B."/>
            <person name="Baker S."/>
            <person name="Barry K."/>
            <person name="Bills G."/>
            <person name="Bluhm B."/>
            <person name="Cannon C."/>
            <person name="Castanera R."/>
            <person name="Culley D."/>
            <person name="Daum C."/>
            <person name="Ezra D."/>
            <person name="Gonzalez J."/>
            <person name="Henrissat B."/>
            <person name="Kuo A."/>
            <person name="Liang C."/>
            <person name="Lipzen A."/>
            <person name="Lutzoni F."/>
            <person name="Magnuson J."/>
            <person name="Mondo S."/>
            <person name="Nolan M."/>
            <person name="Ohm R."/>
            <person name="Pangilinan J."/>
            <person name="Park H.-J."/>
            <person name="Ramirez L."/>
            <person name="Alfaro M."/>
            <person name="Sun H."/>
            <person name="Tritt A."/>
            <person name="Yoshinaga Y."/>
            <person name="Zwiers L.-H."/>
            <person name="Turgeon B."/>
            <person name="Goodwin S."/>
            <person name="Spatafora J."/>
            <person name="Crous P."/>
            <person name="Grigoriev I."/>
        </authorList>
    </citation>
    <scope>NUCLEOTIDE SEQUENCE</scope>
    <source>
        <strain evidence="2">HMLAC05119</strain>
    </source>
</reference>
<sequence length="178" mass="20043">MKKKYAYTTLHHHSPLMSLQHCTSSKMHPFHMSHHTSNRTSLLFPTNCTPTLPTTPQASINTFCHSPSERQQFLSLPKRASTLFLTHQAYPRCPLSLPLSPKPRKSPNPSVSSPRSRSESQIGTDMPCQAQTRIHVGYASGAELGPRYLDWAVGLGVDDMSFWARMWVFGRWVVHAMG</sequence>
<proteinExistence type="predicted"/>
<accession>A0A6A5R112</accession>
<organism evidence="2 3">
    <name type="scientific">Ampelomyces quisqualis</name>
    <name type="common">Powdery mildew agent</name>
    <dbReference type="NCBI Taxonomy" id="50730"/>
    <lineage>
        <taxon>Eukaryota</taxon>
        <taxon>Fungi</taxon>
        <taxon>Dikarya</taxon>
        <taxon>Ascomycota</taxon>
        <taxon>Pezizomycotina</taxon>
        <taxon>Dothideomycetes</taxon>
        <taxon>Pleosporomycetidae</taxon>
        <taxon>Pleosporales</taxon>
        <taxon>Pleosporineae</taxon>
        <taxon>Phaeosphaeriaceae</taxon>
        <taxon>Ampelomyces</taxon>
    </lineage>
</organism>
<evidence type="ECO:0000256" key="1">
    <source>
        <dbReference type="SAM" id="MobiDB-lite"/>
    </source>
</evidence>
<dbReference type="EMBL" id="ML979132">
    <property type="protein sequence ID" value="KAF1921775.1"/>
    <property type="molecule type" value="Genomic_DNA"/>
</dbReference>
<dbReference type="Proteomes" id="UP000800096">
    <property type="component" value="Unassembled WGS sequence"/>
</dbReference>
<dbReference type="AlphaFoldDB" id="A0A6A5R112"/>
<protein>
    <submittedName>
        <fullName evidence="2">Uncharacterized protein</fullName>
    </submittedName>
</protein>
<evidence type="ECO:0000313" key="3">
    <source>
        <dbReference type="Proteomes" id="UP000800096"/>
    </source>
</evidence>
<name>A0A6A5R112_AMPQU</name>